<dbReference type="EMBL" id="MT143820">
    <property type="protein sequence ID" value="QJB03012.1"/>
    <property type="molecule type" value="Genomic_DNA"/>
</dbReference>
<gene>
    <name evidence="1" type="ORF">MM171B00952_0007</name>
</gene>
<evidence type="ECO:0000313" key="1">
    <source>
        <dbReference type="EMBL" id="QJB03012.1"/>
    </source>
</evidence>
<protein>
    <recommendedName>
        <fullName evidence="2">CopG family transcriptional regulator</fullName>
    </recommendedName>
</protein>
<dbReference type="AlphaFoldDB" id="A0A6M3ME65"/>
<sequence length="63" mass="7420">MELIITLPDEIVAKISDDIKQTSFSSVEFFIESLVLQKYPELREVEENEEKLNKRMRALGYLE</sequence>
<accession>A0A6M3ME65</accession>
<proteinExistence type="predicted"/>
<evidence type="ECO:0008006" key="2">
    <source>
        <dbReference type="Google" id="ProtNLM"/>
    </source>
</evidence>
<organism evidence="1">
    <name type="scientific">viral metagenome</name>
    <dbReference type="NCBI Taxonomy" id="1070528"/>
    <lineage>
        <taxon>unclassified sequences</taxon>
        <taxon>metagenomes</taxon>
        <taxon>organismal metagenomes</taxon>
    </lineage>
</organism>
<reference evidence="1" key="1">
    <citation type="submission" date="2020-03" db="EMBL/GenBank/DDBJ databases">
        <title>The deep terrestrial virosphere.</title>
        <authorList>
            <person name="Holmfeldt K."/>
            <person name="Nilsson E."/>
            <person name="Simone D."/>
            <person name="Lopez-Fernandez M."/>
            <person name="Wu X."/>
            <person name="de Brujin I."/>
            <person name="Lundin D."/>
            <person name="Andersson A."/>
            <person name="Bertilsson S."/>
            <person name="Dopson M."/>
        </authorList>
    </citation>
    <scope>NUCLEOTIDE SEQUENCE</scope>
    <source>
        <strain evidence="1">MM171B00952</strain>
    </source>
</reference>
<name>A0A6M3ME65_9ZZZZ</name>